<comment type="subcellular location">
    <subcellularLocation>
        <location evidence="11">Cytoplasm</location>
    </subcellularLocation>
</comment>
<name>A0ABS9RJA3_9FLAO</name>
<feature type="binding site" evidence="11">
    <location>
        <position position="190"/>
    </location>
    <ligand>
        <name>pyridoxal 5'-phosphate</name>
        <dbReference type="ChEBI" id="CHEBI:597326"/>
    </ligand>
</feature>
<keyword evidence="8 11" id="KW-0718">Serine biosynthesis</keyword>
<reference evidence="13" key="1">
    <citation type="submission" date="2022-02" db="EMBL/GenBank/DDBJ databases">
        <title>Aestuariibaculum sp., a marine bacterium isolated from sediment in Guangxi.</title>
        <authorList>
            <person name="Ying J."/>
        </authorList>
    </citation>
    <scope>NUCLEOTIDE SEQUENCE</scope>
    <source>
        <strain evidence="13">L182</strain>
    </source>
</reference>
<dbReference type="InterPro" id="IPR022278">
    <property type="entry name" value="Pser_aminoTfrase"/>
</dbReference>
<keyword evidence="11" id="KW-0963">Cytoplasm</keyword>
<comment type="caution">
    <text evidence="13">The sequence shown here is derived from an EMBL/GenBank/DDBJ whole genome shotgun (WGS) entry which is preliminary data.</text>
</comment>
<evidence type="ECO:0000256" key="5">
    <source>
        <dbReference type="ARBA" id="ARBA00022679"/>
    </source>
</evidence>
<keyword evidence="5 11" id="KW-0808">Transferase</keyword>
<keyword evidence="3 11" id="KW-0032">Aminotransferase</keyword>
<comment type="pathway">
    <text evidence="11">Cofactor biosynthesis; pyridoxine 5'-phosphate biosynthesis; pyridoxine 5'-phosphate from D-erythrose 4-phosphate: step 3/5.</text>
</comment>
<evidence type="ECO:0000256" key="8">
    <source>
        <dbReference type="ARBA" id="ARBA00023299"/>
    </source>
</evidence>
<feature type="modified residue" description="N6-(pyridoxal phosphate)lysine" evidence="11">
    <location>
        <position position="191"/>
    </location>
</feature>
<dbReference type="InterPro" id="IPR015421">
    <property type="entry name" value="PyrdxlP-dep_Trfase_major"/>
</dbReference>
<comment type="catalytic activity">
    <reaction evidence="9 11">
        <text>4-(phosphooxy)-L-threonine + 2-oxoglutarate = (R)-3-hydroxy-2-oxo-4-phosphooxybutanoate + L-glutamate</text>
        <dbReference type="Rhea" id="RHEA:16573"/>
        <dbReference type="ChEBI" id="CHEBI:16810"/>
        <dbReference type="ChEBI" id="CHEBI:29985"/>
        <dbReference type="ChEBI" id="CHEBI:58452"/>
        <dbReference type="ChEBI" id="CHEBI:58538"/>
        <dbReference type="EC" id="2.6.1.52"/>
    </reaction>
</comment>
<dbReference type="InterPro" id="IPR020578">
    <property type="entry name" value="Aminotrans_V_PyrdxlP_BS"/>
</dbReference>
<organism evidence="13 14">
    <name type="scientific">Aestuariibaculum lutulentum</name>
    <dbReference type="NCBI Taxonomy" id="2920935"/>
    <lineage>
        <taxon>Bacteria</taxon>
        <taxon>Pseudomonadati</taxon>
        <taxon>Bacteroidota</taxon>
        <taxon>Flavobacteriia</taxon>
        <taxon>Flavobacteriales</taxon>
        <taxon>Flavobacteriaceae</taxon>
    </lineage>
</organism>
<sequence length="354" mass="38849">MKKHNFSAGPSILPQEVLQKAAKAVIDYNNEGLSLIEMSHRSKAFIDIMEHSRALVLELLGLEGKGYQVLFLQGGASLQFLMTAMNLLEKKAGYVNTGAWSEKAIKEAQKIGDIIEVVSSKDANFNYIPKGYNVPSDLDYLHLTSNNTIFGTQIKSFPTTNVPLVCDMSSDIFSRVLDFTQFDLIYAGAQKNMGPAGTTLVVVKEDLLGKVSRNIPAILDYQKHIGADSMLNTPPVFAVYTSMLTLEWLKNEGGIAAIEEANEKKATLMYSEIDLNPLFKGFAAVEDRSPMNATFNLVNEDLKETFDAMLKEAGISGVNGHRSVGGYRASMYNALPIESVQALVEVMSELENKA</sequence>
<dbReference type="InterPro" id="IPR015424">
    <property type="entry name" value="PyrdxlP-dep_Trfase"/>
</dbReference>
<evidence type="ECO:0000313" key="14">
    <source>
        <dbReference type="Proteomes" id="UP001156141"/>
    </source>
</evidence>
<feature type="binding site" evidence="11">
    <location>
        <position position="41"/>
    </location>
    <ligand>
        <name>L-glutamate</name>
        <dbReference type="ChEBI" id="CHEBI:29985"/>
    </ligand>
</feature>
<dbReference type="PANTHER" id="PTHR43247:SF1">
    <property type="entry name" value="PHOSPHOSERINE AMINOTRANSFERASE"/>
    <property type="match status" value="1"/>
</dbReference>
<accession>A0ABS9RJA3</accession>
<keyword evidence="14" id="KW-1185">Reference proteome</keyword>
<comment type="catalytic activity">
    <reaction evidence="10 11">
        <text>O-phospho-L-serine + 2-oxoglutarate = 3-phosphooxypyruvate + L-glutamate</text>
        <dbReference type="Rhea" id="RHEA:14329"/>
        <dbReference type="ChEBI" id="CHEBI:16810"/>
        <dbReference type="ChEBI" id="CHEBI:18110"/>
        <dbReference type="ChEBI" id="CHEBI:29985"/>
        <dbReference type="ChEBI" id="CHEBI:57524"/>
        <dbReference type="EC" id="2.6.1.52"/>
    </reaction>
</comment>
<dbReference type="EMBL" id="JAKVQD010000003">
    <property type="protein sequence ID" value="MCH4552967.1"/>
    <property type="molecule type" value="Genomic_DNA"/>
</dbReference>
<dbReference type="RefSeq" id="WP_240573353.1">
    <property type="nucleotide sequence ID" value="NZ_CP136709.1"/>
</dbReference>
<evidence type="ECO:0000256" key="9">
    <source>
        <dbReference type="ARBA" id="ARBA00047630"/>
    </source>
</evidence>
<dbReference type="Pfam" id="PF00266">
    <property type="entry name" value="Aminotran_5"/>
    <property type="match status" value="1"/>
</dbReference>
<dbReference type="GO" id="GO:0004648">
    <property type="term" value="F:O-phospho-L-serine:2-oxoglutarate aminotransferase activity"/>
    <property type="evidence" value="ECO:0007669"/>
    <property type="project" value="UniProtKB-EC"/>
</dbReference>
<keyword evidence="7 11" id="KW-0664">Pyridoxine biosynthesis</keyword>
<dbReference type="PANTHER" id="PTHR43247">
    <property type="entry name" value="PHOSPHOSERINE AMINOTRANSFERASE"/>
    <property type="match status" value="1"/>
</dbReference>
<comment type="similarity">
    <text evidence="2 11">Belongs to the class-V pyridoxal-phosphate-dependent aminotransferase family. SerC subfamily.</text>
</comment>
<evidence type="ECO:0000256" key="4">
    <source>
        <dbReference type="ARBA" id="ARBA00022605"/>
    </source>
</evidence>
<comment type="pathway">
    <text evidence="1 11">Amino-acid biosynthesis; L-serine biosynthesis; L-serine from 3-phospho-D-glycerate: step 2/3.</text>
</comment>
<comment type="subunit">
    <text evidence="11">Homodimer.</text>
</comment>
<comment type="function">
    <text evidence="11">Catalyzes the reversible conversion of 3-phosphohydroxypyruvate to phosphoserine and of 3-hydroxy-2-oxo-4-phosphonooxybutanoate to phosphohydroxythreonine.</text>
</comment>
<comment type="cofactor">
    <cofactor evidence="11">
        <name>pyridoxal 5'-phosphate</name>
        <dbReference type="ChEBI" id="CHEBI:597326"/>
    </cofactor>
    <text evidence="11">Binds 1 pyridoxal phosphate per subunit.</text>
</comment>
<dbReference type="EC" id="2.6.1.52" evidence="11"/>
<proteinExistence type="inferred from homology"/>
<dbReference type="Proteomes" id="UP001156141">
    <property type="component" value="Unassembled WGS sequence"/>
</dbReference>
<dbReference type="PIRSF" id="PIRSF000525">
    <property type="entry name" value="SerC"/>
    <property type="match status" value="1"/>
</dbReference>
<feature type="binding site" evidence="11">
    <location>
        <position position="167"/>
    </location>
    <ligand>
        <name>pyridoxal 5'-phosphate</name>
        <dbReference type="ChEBI" id="CHEBI:597326"/>
    </ligand>
</feature>
<dbReference type="InterPro" id="IPR000192">
    <property type="entry name" value="Aminotrans_V_dom"/>
</dbReference>
<dbReference type="SUPFAM" id="SSF53383">
    <property type="entry name" value="PLP-dependent transferases"/>
    <property type="match status" value="1"/>
</dbReference>
<dbReference type="PROSITE" id="PS00595">
    <property type="entry name" value="AA_TRANSFER_CLASS_5"/>
    <property type="match status" value="1"/>
</dbReference>
<dbReference type="HAMAP" id="MF_00160">
    <property type="entry name" value="SerC_aminotrans_5"/>
    <property type="match status" value="1"/>
</dbReference>
<feature type="binding site" evidence="11">
    <location>
        <position position="100"/>
    </location>
    <ligand>
        <name>pyridoxal 5'-phosphate</name>
        <dbReference type="ChEBI" id="CHEBI:597326"/>
    </ligand>
</feature>
<evidence type="ECO:0000256" key="6">
    <source>
        <dbReference type="ARBA" id="ARBA00022898"/>
    </source>
</evidence>
<feature type="binding site" evidence="11">
    <location>
        <begin position="232"/>
        <end position="233"/>
    </location>
    <ligand>
        <name>pyridoxal 5'-phosphate</name>
        <dbReference type="ChEBI" id="CHEBI:597326"/>
    </ligand>
</feature>
<comment type="caution">
    <text evidence="11">Lacks conserved residue(s) required for the propagation of feature annotation.</text>
</comment>
<evidence type="ECO:0000256" key="7">
    <source>
        <dbReference type="ARBA" id="ARBA00023096"/>
    </source>
</evidence>
<evidence type="ECO:0000256" key="1">
    <source>
        <dbReference type="ARBA" id="ARBA00005099"/>
    </source>
</evidence>
<keyword evidence="6 11" id="KW-0663">Pyridoxal phosphate</keyword>
<dbReference type="Gene3D" id="3.40.640.10">
    <property type="entry name" value="Type I PLP-dependent aspartate aminotransferase-like (Major domain)"/>
    <property type="match status" value="1"/>
</dbReference>
<feature type="binding site" evidence="11">
    <location>
        <position position="148"/>
    </location>
    <ligand>
        <name>pyridoxal 5'-phosphate</name>
        <dbReference type="ChEBI" id="CHEBI:597326"/>
    </ligand>
</feature>
<feature type="domain" description="Aminotransferase class V" evidence="12">
    <location>
        <begin position="5"/>
        <end position="343"/>
    </location>
</feature>
<evidence type="ECO:0000256" key="11">
    <source>
        <dbReference type="HAMAP-Rule" id="MF_00160"/>
    </source>
</evidence>
<feature type="binding site" evidence="11">
    <location>
        <begin position="76"/>
        <end position="77"/>
    </location>
    <ligand>
        <name>pyridoxal 5'-phosphate</name>
        <dbReference type="ChEBI" id="CHEBI:597326"/>
    </ligand>
</feature>
<dbReference type="Gene3D" id="3.90.1150.10">
    <property type="entry name" value="Aspartate Aminotransferase, domain 1"/>
    <property type="match status" value="1"/>
</dbReference>
<keyword evidence="4 11" id="KW-0028">Amino-acid biosynthesis</keyword>
<gene>
    <name evidence="11 13" type="primary">serC</name>
    <name evidence="13" type="ORF">MKW35_10060</name>
</gene>
<protein>
    <recommendedName>
        <fullName evidence="11">Phosphoserine aminotransferase</fullName>
        <ecNumber evidence="11">2.6.1.52</ecNumber>
    </recommendedName>
    <alternativeName>
        <fullName evidence="11">Phosphohydroxythreonine aminotransferase</fullName>
        <shortName evidence="11">PSAT</shortName>
    </alternativeName>
</protein>
<evidence type="ECO:0000256" key="3">
    <source>
        <dbReference type="ARBA" id="ARBA00022576"/>
    </source>
</evidence>
<dbReference type="NCBIfam" id="NF003764">
    <property type="entry name" value="PRK05355.1"/>
    <property type="match status" value="1"/>
</dbReference>
<evidence type="ECO:0000256" key="2">
    <source>
        <dbReference type="ARBA" id="ARBA00006904"/>
    </source>
</evidence>
<evidence type="ECO:0000256" key="10">
    <source>
        <dbReference type="ARBA" id="ARBA00049007"/>
    </source>
</evidence>
<evidence type="ECO:0000259" key="12">
    <source>
        <dbReference type="Pfam" id="PF00266"/>
    </source>
</evidence>
<evidence type="ECO:0000313" key="13">
    <source>
        <dbReference type="EMBL" id="MCH4552967.1"/>
    </source>
</evidence>
<dbReference type="InterPro" id="IPR015422">
    <property type="entry name" value="PyrdxlP-dep_Trfase_small"/>
</dbReference>